<comment type="caution">
    <text evidence="3">The sequence shown here is derived from an EMBL/GenBank/DDBJ whole genome shotgun (WGS) entry which is preliminary data.</text>
</comment>
<gene>
    <name evidence="3" type="ORF">AAEO57_00455</name>
</gene>
<dbReference type="PANTHER" id="PTHR44520:SF2">
    <property type="entry name" value="RESPONSE REGULATOR RCP1"/>
    <property type="match status" value="1"/>
</dbReference>
<dbReference type="PANTHER" id="PTHR44520">
    <property type="entry name" value="RESPONSE REGULATOR RCP1-RELATED"/>
    <property type="match status" value="1"/>
</dbReference>
<organism evidence="3 4">
    <name type="scientific">Flavobacterium calami</name>
    <dbReference type="NCBI Taxonomy" id="3139144"/>
    <lineage>
        <taxon>Bacteria</taxon>
        <taxon>Pseudomonadati</taxon>
        <taxon>Bacteroidota</taxon>
        <taxon>Flavobacteriia</taxon>
        <taxon>Flavobacteriales</taxon>
        <taxon>Flavobacteriaceae</taxon>
        <taxon>Flavobacterium</taxon>
    </lineage>
</organism>
<feature type="domain" description="Response regulatory" evidence="2">
    <location>
        <begin position="1"/>
        <end position="119"/>
    </location>
</feature>
<dbReference type="Proteomes" id="UP001485226">
    <property type="component" value="Unassembled WGS sequence"/>
</dbReference>
<dbReference type="Pfam" id="PF00072">
    <property type="entry name" value="Response_reg"/>
    <property type="match status" value="1"/>
</dbReference>
<feature type="modified residue" description="4-aspartylphosphate" evidence="1">
    <location>
        <position position="51"/>
    </location>
</feature>
<evidence type="ECO:0000313" key="3">
    <source>
        <dbReference type="EMBL" id="MEL1252226.1"/>
    </source>
</evidence>
<dbReference type="InterPro" id="IPR011006">
    <property type="entry name" value="CheY-like_superfamily"/>
</dbReference>
<name>A0ABU9IIF8_9FLAO</name>
<reference evidence="3 4" key="1">
    <citation type="submission" date="2024-04" db="EMBL/GenBank/DDBJ databases">
        <title>Flavobacterium sp. DGU38 16S ribosomal RNA gene Genome sequencing and assembly.</title>
        <authorList>
            <person name="Park S."/>
        </authorList>
    </citation>
    <scope>NUCLEOTIDE SEQUENCE [LARGE SCALE GENOMIC DNA]</scope>
    <source>
        <strain evidence="3 4">DGU38</strain>
    </source>
</reference>
<proteinExistence type="predicted"/>
<dbReference type="SMART" id="SM00448">
    <property type="entry name" value="REC"/>
    <property type="match status" value="1"/>
</dbReference>
<keyword evidence="1" id="KW-0597">Phosphoprotein</keyword>
<dbReference type="EMBL" id="JBBYHS010000001">
    <property type="protein sequence ID" value="MEL1252226.1"/>
    <property type="molecule type" value="Genomic_DNA"/>
</dbReference>
<evidence type="ECO:0000259" key="2">
    <source>
        <dbReference type="PROSITE" id="PS50110"/>
    </source>
</evidence>
<dbReference type="InterPro" id="IPR001789">
    <property type="entry name" value="Sig_transdc_resp-reg_receiver"/>
</dbReference>
<accession>A0ABU9IIF8</accession>
<keyword evidence="4" id="KW-1185">Reference proteome</keyword>
<dbReference type="PROSITE" id="PS50110">
    <property type="entry name" value="RESPONSE_REGULATORY"/>
    <property type="match status" value="1"/>
</dbReference>
<dbReference type="Gene3D" id="3.40.50.2300">
    <property type="match status" value="1"/>
</dbReference>
<evidence type="ECO:0000256" key="1">
    <source>
        <dbReference type="PROSITE-ProRule" id="PRU00169"/>
    </source>
</evidence>
<protein>
    <submittedName>
        <fullName evidence="3">Response regulator</fullName>
    </submittedName>
</protein>
<sequence length="135" mass="15426">MDDDEDDRDFLADALLEVDPDAVIKQLEDGMYLMESLLESKLVIPDLIFLDINMPGKSGLECLREIKMQNENLKKVKVIMLSTSSDPSDIESAHELGASFYAVKPNSLQVMRSFLSEVMRMDWNLLDNPQKFRLI</sequence>
<evidence type="ECO:0000313" key="4">
    <source>
        <dbReference type="Proteomes" id="UP001485226"/>
    </source>
</evidence>
<dbReference type="SUPFAM" id="SSF52172">
    <property type="entry name" value="CheY-like"/>
    <property type="match status" value="1"/>
</dbReference>
<dbReference type="RefSeq" id="WP_341688372.1">
    <property type="nucleotide sequence ID" value="NZ_JBBYHS010000001.1"/>
</dbReference>
<dbReference type="InterPro" id="IPR052893">
    <property type="entry name" value="TCS_response_regulator"/>
</dbReference>